<sequence length="214" mass="23522">MGTIRNGANGGFKGKAGSVIGSSWKNVDYIKGLYKKRTKPSSPEQLEQQARFKLITSFLNPIVPMLRIGFGQLQADRNTPANVALAMNINRAVAGSYPDFTLDYPNIRISEGNYLGGGTTAASVTGGQLTVTWSTLLNTMADTRPDDTVYILLYQPDIEEFFTPAQLPTRQDGQIEEELPAHFLGGKGHVWLFFSDRKAKKVSRSSYLGELDLV</sequence>
<dbReference type="InterPro" id="IPR046233">
    <property type="entry name" value="DUF6266"/>
</dbReference>
<dbReference type="RefSeq" id="WP_210354704.1">
    <property type="nucleotide sequence ID" value="NZ_JAEQMU010000002.1"/>
</dbReference>
<dbReference type="EMBL" id="JBHULD010000025">
    <property type="protein sequence ID" value="MFD2556904.1"/>
    <property type="molecule type" value="Genomic_DNA"/>
</dbReference>
<dbReference type="Pfam" id="PF19781">
    <property type="entry name" value="DUF6266"/>
    <property type="match status" value="1"/>
</dbReference>
<evidence type="ECO:0000313" key="1">
    <source>
        <dbReference type="EMBL" id="MFD2556904.1"/>
    </source>
</evidence>
<organism evidence="1 2">
    <name type="scientific">Sphingobacterium tabacisoli</name>
    <dbReference type="NCBI Taxonomy" id="2044855"/>
    <lineage>
        <taxon>Bacteria</taxon>
        <taxon>Pseudomonadati</taxon>
        <taxon>Bacteroidota</taxon>
        <taxon>Sphingobacteriia</taxon>
        <taxon>Sphingobacteriales</taxon>
        <taxon>Sphingobacteriaceae</taxon>
        <taxon>Sphingobacterium</taxon>
    </lineage>
</organism>
<reference evidence="2" key="1">
    <citation type="journal article" date="2019" name="Int. J. Syst. Evol. Microbiol.">
        <title>The Global Catalogue of Microorganisms (GCM) 10K type strain sequencing project: providing services to taxonomists for standard genome sequencing and annotation.</title>
        <authorList>
            <consortium name="The Broad Institute Genomics Platform"/>
            <consortium name="The Broad Institute Genome Sequencing Center for Infectious Disease"/>
            <person name="Wu L."/>
            <person name="Ma J."/>
        </authorList>
    </citation>
    <scope>NUCLEOTIDE SEQUENCE [LARGE SCALE GENOMIC DNA]</scope>
    <source>
        <strain evidence="2">KCTC 52298</strain>
    </source>
</reference>
<accession>A0ABW5L6V8</accession>
<proteinExistence type="predicted"/>
<keyword evidence="2" id="KW-1185">Reference proteome</keyword>
<protein>
    <submittedName>
        <fullName evidence="1">DUF6266 family protein</fullName>
    </submittedName>
</protein>
<dbReference type="Proteomes" id="UP001597440">
    <property type="component" value="Unassembled WGS sequence"/>
</dbReference>
<gene>
    <name evidence="1" type="ORF">ACFSQW_21115</name>
</gene>
<name>A0ABW5L6V8_9SPHI</name>
<comment type="caution">
    <text evidence="1">The sequence shown here is derived from an EMBL/GenBank/DDBJ whole genome shotgun (WGS) entry which is preliminary data.</text>
</comment>
<evidence type="ECO:0000313" key="2">
    <source>
        <dbReference type="Proteomes" id="UP001597440"/>
    </source>
</evidence>